<dbReference type="InterPro" id="IPR036895">
    <property type="entry name" value="Uracil-DNA_glycosylase-like_sf"/>
</dbReference>
<evidence type="ECO:0000256" key="10">
    <source>
        <dbReference type="ARBA" id="ARBA00023014"/>
    </source>
</evidence>
<evidence type="ECO:0000256" key="5">
    <source>
        <dbReference type="ARBA" id="ARBA00022485"/>
    </source>
</evidence>
<feature type="region of interest" description="Disordered" evidence="12">
    <location>
        <begin position="44"/>
        <end position="86"/>
    </location>
</feature>
<evidence type="ECO:0000256" key="8">
    <source>
        <dbReference type="ARBA" id="ARBA00022801"/>
    </source>
</evidence>
<dbReference type="Pfam" id="PF03167">
    <property type="entry name" value="UDG"/>
    <property type="match status" value="1"/>
</dbReference>
<dbReference type="PANTHER" id="PTHR33693:SF1">
    <property type="entry name" value="TYPE-4 URACIL-DNA GLYCOSYLASE"/>
    <property type="match status" value="1"/>
</dbReference>
<name>A0A9X2KEM0_9HYPH</name>
<comment type="similarity">
    <text evidence="2">Belongs to the uracil-DNA glycosylase (UDG) superfamily. Type 4 (UDGa) family.</text>
</comment>
<dbReference type="InterPro" id="IPR005273">
    <property type="entry name" value="Ura-DNA_glyco_family4"/>
</dbReference>
<keyword evidence="6" id="KW-0479">Metal-binding</keyword>
<evidence type="ECO:0000259" key="13">
    <source>
        <dbReference type="SMART" id="SM00986"/>
    </source>
</evidence>
<dbReference type="SMART" id="SM00986">
    <property type="entry name" value="UDG"/>
    <property type="match status" value="1"/>
</dbReference>
<dbReference type="EMBL" id="JALHBS010000035">
    <property type="protein sequence ID" value="MCP3054819.1"/>
    <property type="molecule type" value="Genomic_DNA"/>
</dbReference>
<sequence>MRTEPPTIDHTAIALLEWYRAAGVDVVLEERPRDRFTETRAEIEARAERKAPAPARANASAPLDISRSAAQPAAKPSASPTGDAAFPAARVAVPDDIAVADARERARSAATLAELQAALADFDGCNLRITAKSTVFGDGSEIADVMFVGEAPGREEDAAGVPFVGRSGQLLNRMLAAIGLEREAVRVTNTVPWRPPGNRPPTPAETLICLPFVQRHIELVRPKIVVCLGSPASKAILGSQEGILRIRGQWTTYSFGLEADEAIDATAMLHPAYLLRQPAQKRLAWRDLLALKSRLAEKSDRD</sequence>
<evidence type="ECO:0000256" key="9">
    <source>
        <dbReference type="ARBA" id="ARBA00023004"/>
    </source>
</evidence>
<keyword evidence="11" id="KW-0234">DNA repair</keyword>
<evidence type="ECO:0000256" key="11">
    <source>
        <dbReference type="ARBA" id="ARBA00023204"/>
    </source>
</evidence>
<evidence type="ECO:0000256" key="3">
    <source>
        <dbReference type="ARBA" id="ARBA00012030"/>
    </source>
</evidence>
<evidence type="ECO:0000256" key="4">
    <source>
        <dbReference type="ARBA" id="ARBA00019403"/>
    </source>
</evidence>
<keyword evidence="15" id="KW-1185">Reference proteome</keyword>
<proteinExistence type="inferred from homology"/>
<keyword evidence="7" id="KW-0227">DNA damage</keyword>
<evidence type="ECO:0000256" key="7">
    <source>
        <dbReference type="ARBA" id="ARBA00022763"/>
    </source>
</evidence>
<keyword evidence="8" id="KW-0378">Hydrolase</keyword>
<dbReference type="GO" id="GO:0051539">
    <property type="term" value="F:4 iron, 4 sulfur cluster binding"/>
    <property type="evidence" value="ECO:0007669"/>
    <property type="project" value="UniProtKB-KW"/>
</dbReference>
<dbReference type="PANTHER" id="PTHR33693">
    <property type="entry name" value="TYPE-5 URACIL-DNA GLYCOSYLASE"/>
    <property type="match status" value="1"/>
</dbReference>
<keyword evidence="10" id="KW-0411">Iron-sulfur</keyword>
<evidence type="ECO:0000313" key="15">
    <source>
        <dbReference type="Proteomes" id="UP001155220"/>
    </source>
</evidence>
<evidence type="ECO:0000256" key="2">
    <source>
        <dbReference type="ARBA" id="ARBA00006521"/>
    </source>
</evidence>
<gene>
    <name evidence="14" type="ORF">MJ956_06600</name>
</gene>
<keyword evidence="5" id="KW-0004">4Fe-4S</keyword>
<keyword evidence="9" id="KW-0408">Iron</keyword>
<dbReference type="NCBIfam" id="TIGR00758">
    <property type="entry name" value="UDG_fam4"/>
    <property type="match status" value="1"/>
</dbReference>
<dbReference type="SMART" id="SM00987">
    <property type="entry name" value="UreE_C"/>
    <property type="match status" value="1"/>
</dbReference>
<dbReference type="SUPFAM" id="SSF52141">
    <property type="entry name" value="Uracil-DNA glycosylase-like"/>
    <property type="match status" value="1"/>
</dbReference>
<comment type="caution">
    <text evidence="14">The sequence shown here is derived from an EMBL/GenBank/DDBJ whole genome shotgun (WGS) entry which is preliminary data.</text>
</comment>
<evidence type="ECO:0000256" key="12">
    <source>
        <dbReference type="SAM" id="MobiDB-lite"/>
    </source>
</evidence>
<dbReference type="GO" id="GO:0004844">
    <property type="term" value="F:uracil DNA N-glycosylase activity"/>
    <property type="evidence" value="ECO:0007669"/>
    <property type="project" value="UniProtKB-EC"/>
</dbReference>
<evidence type="ECO:0000256" key="1">
    <source>
        <dbReference type="ARBA" id="ARBA00001400"/>
    </source>
</evidence>
<feature type="domain" description="Uracil-DNA glycosylase-like" evidence="13">
    <location>
        <begin position="136"/>
        <end position="289"/>
    </location>
</feature>
<dbReference type="CDD" id="cd10030">
    <property type="entry name" value="UDG-F4_TTUDGA_SPO1dp_like"/>
    <property type="match status" value="1"/>
</dbReference>
<dbReference type="GO" id="GO:0006281">
    <property type="term" value="P:DNA repair"/>
    <property type="evidence" value="ECO:0007669"/>
    <property type="project" value="UniProtKB-KW"/>
</dbReference>
<evidence type="ECO:0000256" key="6">
    <source>
        <dbReference type="ARBA" id="ARBA00022723"/>
    </source>
</evidence>
<protein>
    <recommendedName>
        <fullName evidence="4">Type-4 uracil-DNA glycosylase</fullName>
        <ecNumber evidence="3">3.2.2.27</ecNumber>
    </recommendedName>
</protein>
<dbReference type="InterPro" id="IPR051536">
    <property type="entry name" value="UDG_Type-4/5"/>
</dbReference>
<organism evidence="14 15">
    <name type="scientific">Aurantimonas marianensis</name>
    <dbReference type="NCBI Taxonomy" id="2920428"/>
    <lineage>
        <taxon>Bacteria</taxon>
        <taxon>Pseudomonadati</taxon>
        <taxon>Pseudomonadota</taxon>
        <taxon>Alphaproteobacteria</taxon>
        <taxon>Hyphomicrobiales</taxon>
        <taxon>Aurantimonadaceae</taxon>
        <taxon>Aurantimonas</taxon>
    </lineage>
</organism>
<feature type="compositionally biased region" description="Low complexity" evidence="12">
    <location>
        <begin position="52"/>
        <end position="80"/>
    </location>
</feature>
<accession>A0A9X2KEM0</accession>
<dbReference type="EC" id="3.2.2.27" evidence="3"/>
<evidence type="ECO:0000313" key="14">
    <source>
        <dbReference type="EMBL" id="MCP3054819.1"/>
    </source>
</evidence>
<dbReference type="Gene3D" id="3.40.470.10">
    <property type="entry name" value="Uracil-DNA glycosylase-like domain"/>
    <property type="match status" value="1"/>
</dbReference>
<reference evidence="14" key="1">
    <citation type="submission" date="2022-03" db="EMBL/GenBank/DDBJ databases">
        <title>Aurantimonas Liuensis sp. Nov., isolated from the hadal seawater of the Mariana Trench.</title>
        <authorList>
            <person name="Liu R."/>
        </authorList>
    </citation>
    <scope>NUCLEOTIDE SEQUENCE</scope>
    <source>
        <strain evidence="14">LRZ36</strain>
    </source>
</reference>
<dbReference type="InterPro" id="IPR005122">
    <property type="entry name" value="Uracil-DNA_glycosylase-like"/>
</dbReference>
<dbReference type="Proteomes" id="UP001155220">
    <property type="component" value="Unassembled WGS sequence"/>
</dbReference>
<dbReference type="RefSeq" id="WP_253963689.1">
    <property type="nucleotide sequence ID" value="NZ_JALHBS010000035.1"/>
</dbReference>
<dbReference type="AlphaFoldDB" id="A0A9X2KEM0"/>
<comment type="catalytic activity">
    <reaction evidence="1">
        <text>Hydrolyzes single-stranded DNA or mismatched double-stranded DNA and polynucleotides, releasing free uracil.</text>
        <dbReference type="EC" id="3.2.2.27"/>
    </reaction>
</comment>
<dbReference type="GO" id="GO:0046872">
    <property type="term" value="F:metal ion binding"/>
    <property type="evidence" value="ECO:0007669"/>
    <property type="project" value="UniProtKB-KW"/>
</dbReference>